<dbReference type="HOGENOM" id="CLU_1864716_0_0_1"/>
<gene>
    <name evidence="2" type="ORF">ATEG_10187</name>
</gene>
<feature type="signal peptide" evidence="1">
    <location>
        <begin position="1"/>
        <end position="18"/>
    </location>
</feature>
<dbReference type="GeneID" id="4319540"/>
<feature type="chain" id="PRO_5004169799" evidence="1">
    <location>
        <begin position="19"/>
        <end position="137"/>
    </location>
</feature>
<evidence type="ECO:0000256" key="1">
    <source>
        <dbReference type="SAM" id="SignalP"/>
    </source>
</evidence>
<reference evidence="3" key="1">
    <citation type="submission" date="2005-09" db="EMBL/GenBank/DDBJ databases">
        <title>Annotation of the Aspergillus terreus NIH2624 genome.</title>
        <authorList>
            <person name="Birren B.W."/>
            <person name="Lander E.S."/>
            <person name="Galagan J.E."/>
            <person name="Nusbaum C."/>
            <person name="Devon K."/>
            <person name="Henn M."/>
            <person name="Ma L.-J."/>
            <person name="Jaffe D.B."/>
            <person name="Butler J."/>
            <person name="Alvarez P."/>
            <person name="Gnerre S."/>
            <person name="Grabherr M."/>
            <person name="Kleber M."/>
            <person name="Mauceli E.W."/>
            <person name="Brockman W."/>
            <person name="Rounsley S."/>
            <person name="Young S.K."/>
            <person name="LaButti K."/>
            <person name="Pushparaj V."/>
            <person name="DeCaprio D."/>
            <person name="Crawford M."/>
            <person name="Koehrsen M."/>
            <person name="Engels R."/>
            <person name="Montgomery P."/>
            <person name="Pearson M."/>
            <person name="Howarth C."/>
            <person name="Larson L."/>
            <person name="Luoma S."/>
            <person name="White J."/>
            <person name="Alvarado L."/>
            <person name="Kodira C.D."/>
            <person name="Zeng Q."/>
            <person name="Oleary S."/>
            <person name="Yandava C."/>
            <person name="Denning D.W."/>
            <person name="Nierman W.C."/>
            <person name="Milne T."/>
            <person name="Madden K."/>
        </authorList>
    </citation>
    <scope>NUCLEOTIDE SEQUENCE [LARGE SCALE GENOMIC DNA]</scope>
    <source>
        <strain evidence="3">NIH 2624 / FGSC A1156</strain>
    </source>
</reference>
<keyword evidence="1" id="KW-0732">Signal</keyword>
<organism evidence="2 3">
    <name type="scientific">Aspergillus terreus (strain NIH 2624 / FGSC A1156)</name>
    <dbReference type="NCBI Taxonomy" id="341663"/>
    <lineage>
        <taxon>Eukaryota</taxon>
        <taxon>Fungi</taxon>
        <taxon>Dikarya</taxon>
        <taxon>Ascomycota</taxon>
        <taxon>Pezizomycotina</taxon>
        <taxon>Eurotiomycetes</taxon>
        <taxon>Eurotiomycetidae</taxon>
        <taxon>Eurotiales</taxon>
        <taxon>Aspergillaceae</taxon>
        <taxon>Aspergillus</taxon>
        <taxon>Aspergillus subgen. Circumdati</taxon>
    </lineage>
</organism>
<protein>
    <submittedName>
        <fullName evidence="2">Uncharacterized protein</fullName>
    </submittedName>
</protein>
<dbReference type="VEuPathDB" id="FungiDB:ATEG_10187"/>
<proteinExistence type="predicted"/>
<evidence type="ECO:0000313" key="3">
    <source>
        <dbReference type="Proteomes" id="UP000007963"/>
    </source>
</evidence>
<sequence>MQIQLLISVLALSTSVFGLCVKDQADCPEGVGFYEPGVSSVMDKVWSWMIMDENTSVSPIELRSLNALVRCKAESVSTPTLLGVAACGVTHNVLLSFYASNLRGFFDATSMGHSLGILSGQPCERILGMLLLSTICI</sequence>
<dbReference type="RefSeq" id="XP_001209489.1">
    <property type="nucleotide sequence ID" value="XM_001209489.1"/>
</dbReference>
<dbReference type="AlphaFoldDB" id="Q0C7Z7"/>
<evidence type="ECO:0000313" key="2">
    <source>
        <dbReference type="EMBL" id="EAU29636.1"/>
    </source>
</evidence>
<accession>Q0C7Z7</accession>
<dbReference type="EMBL" id="CH476609">
    <property type="protein sequence ID" value="EAU29636.1"/>
    <property type="molecule type" value="Genomic_DNA"/>
</dbReference>
<name>Q0C7Z7_ASPTN</name>
<dbReference type="Proteomes" id="UP000007963">
    <property type="component" value="Unassembled WGS sequence"/>
</dbReference>